<dbReference type="AlphaFoldDB" id="A0A7X1Z8H0"/>
<gene>
    <name evidence="8" type="ORF">GHI93_01890</name>
</gene>
<dbReference type="OrthoDB" id="9812878at2"/>
<evidence type="ECO:0000256" key="5">
    <source>
        <dbReference type="ARBA" id="ARBA00023288"/>
    </source>
</evidence>
<dbReference type="EMBL" id="WITJ01000002">
    <property type="protein sequence ID" value="MQW38702.1"/>
    <property type="molecule type" value="Genomic_DNA"/>
</dbReference>
<sequence>MNPRNRNIIIAVIIVVIVAVGAFFAFGNKAKPAKAASKTVNIGIMSGIKQDDIIWKAVSKTAKDKYNITLKFTQFTDYTQPNAALANGDTDLNAFQHHAFLDAWNKANGNKLVALGNTFITPIHLYSSKVKSVSDIANGSTIAVPNDASNESRALYVLKSAGLINLSVSGDTLATVKDISSNPKHLVIKELDASQTARALDSVEAAVINTNYATAAKLTSDQSIFAEPVNKDSAQWINLIAAKKSDENNKVFKEVVEAYQSEATKAAIKEAYPHKEEIPAWDLKLK</sequence>
<comment type="similarity">
    <text evidence="6">Belongs to the nlpA lipoprotein family.</text>
</comment>
<reference evidence="8 9" key="1">
    <citation type="submission" date="2019-10" db="EMBL/GenBank/DDBJ databases">
        <authorList>
            <person name="Dong K."/>
        </authorList>
    </citation>
    <scope>NUCLEOTIDE SEQUENCE [LARGE SCALE GENOMIC DNA]</scope>
    <source>
        <strain evidence="8 9">DSM 28960</strain>
    </source>
</reference>
<keyword evidence="7" id="KW-0812">Transmembrane</keyword>
<dbReference type="SUPFAM" id="SSF53850">
    <property type="entry name" value="Periplasmic binding protein-like II"/>
    <property type="match status" value="1"/>
</dbReference>
<dbReference type="Pfam" id="PF03180">
    <property type="entry name" value="Lipoprotein_9"/>
    <property type="match status" value="1"/>
</dbReference>
<evidence type="ECO:0000256" key="3">
    <source>
        <dbReference type="ARBA" id="ARBA00023136"/>
    </source>
</evidence>
<evidence type="ECO:0000256" key="6">
    <source>
        <dbReference type="PIRNR" id="PIRNR002854"/>
    </source>
</evidence>
<dbReference type="InterPro" id="IPR004872">
    <property type="entry name" value="Lipoprotein_NlpA"/>
</dbReference>
<dbReference type="RefSeq" id="WP_153495084.1">
    <property type="nucleotide sequence ID" value="NZ_CAXYUY010000009.1"/>
</dbReference>
<comment type="subcellular location">
    <subcellularLocation>
        <location evidence="1">Membrane</location>
        <topology evidence="1">Lipid-anchor</topology>
    </subcellularLocation>
</comment>
<dbReference type="PANTHER" id="PTHR30429:SF0">
    <property type="entry name" value="METHIONINE-BINDING LIPOPROTEIN METQ"/>
    <property type="match status" value="1"/>
</dbReference>
<evidence type="ECO:0000256" key="1">
    <source>
        <dbReference type="ARBA" id="ARBA00004635"/>
    </source>
</evidence>
<accession>A0A7X1Z8H0</accession>
<dbReference type="PANTHER" id="PTHR30429">
    <property type="entry name" value="D-METHIONINE-BINDING LIPOPROTEIN METQ"/>
    <property type="match status" value="1"/>
</dbReference>
<dbReference type="PIRSF" id="PIRSF002854">
    <property type="entry name" value="MetQ"/>
    <property type="match status" value="1"/>
</dbReference>
<organism evidence="8 9">
    <name type="scientific">Lactococcus hircilactis</name>
    <dbReference type="NCBI Taxonomy" id="1494462"/>
    <lineage>
        <taxon>Bacteria</taxon>
        <taxon>Bacillati</taxon>
        <taxon>Bacillota</taxon>
        <taxon>Bacilli</taxon>
        <taxon>Lactobacillales</taxon>
        <taxon>Streptococcaceae</taxon>
        <taxon>Lactococcus</taxon>
    </lineage>
</organism>
<protein>
    <recommendedName>
        <fullName evidence="6">Lipoprotein</fullName>
    </recommendedName>
</protein>
<proteinExistence type="inferred from homology"/>
<dbReference type="Gene3D" id="3.40.190.10">
    <property type="entry name" value="Periplasmic binding protein-like II"/>
    <property type="match status" value="2"/>
</dbReference>
<evidence type="ECO:0000256" key="2">
    <source>
        <dbReference type="ARBA" id="ARBA00022729"/>
    </source>
</evidence>
<keyword evidence="9" id="KW-1185">Reference proteome</keyword>
<evidence type="ECO:0000313" key="8">
    <source>
        <dbReference type="EMBL" id="MQW38702.1"/>
    </source>
</evidence>
<keyword evidence="3 7" id="KW-0472">Membrane</keyword>
<evidence type="ECO:0000256" key="7">
    <source>
        <dbReference type="SAM" id="Phobius"/>
    </source>
</evidence>
<keyword evidence="5 6" id="KW-0449">Lipoprotein</keyword>
<feature type="transmembrane region" description="Helical" evidence="7">
    <location>
        <begin position="7"/>
        <end position="27"/>
    </location>
</feature>
<evidence type="ECO:0000313" key="9">
    <source>
        <dbReference type="Proteomes" id="UP000439550"/>
    </source>
</evidence>
<dbReference type="GO" id="GO:0016020">
    <property type="term" value="C:membrane"/>
    <property type="evidence" value="ECO:0007669"/>
    <property type="project" value="UniProtKB-SubCell"/>
</dbReference>
<dbReference type="Proteomes" id="UP000439550">
    <property type="component" value="Unassembled WGS sequence"/>
</dbReference>
<comment type="caution">
    <text evidence="8">The sequence shown here is derived from an EMBL/GenBank/DDBJ whole genome shotgun (WGS) entry which is preliminary data.</text>
</comment>
<name>A0A7X1Z8H0_9LACT</name>
<keyword evidence="4" id="KW-0564">Palmitate</keyword>
<evidence type="ECO:0000256" key="4">
    <source>
        <dbReference type="ARBA" id="ARBA00023139"/>
    </source>
</evidence>
<keyword evidence="7" id="KW-1133">Transmembrane helix</keyword>
<keyword evidence="2" id="KW-0732">Signal</keyword>